<name>A0AAD6TKN9_9AGAR</name>
<dbReference type="Proteomes" id="UP001218188">
    <property type="component" value="Unassembled WGS sequence"/>
</dbReference>
<sequence length="202" mass="22414">MSNTETLILELSSDCRATAFEERMVYFADQSHGRHVAWIDREYLSCDPAGPAGPRLRFNSCVFAEVLILQRFPSASHFWRQMLREGRNGTFPRCDAILNCVQVSLQGTQLLVLSCSAAMGSSIDPSRKSARSSTCPSASTSVTRTRDLQVHFGGCYAILRPFSAHSLGISKSLQSTSNKIANRIARLKIRGTKNITIELRKK</sequence>
<reference evidence="1" key="1">
    <citation type="submission" date="2023-03" db="EMBL/GenBank/DDBJ databases">
        <title>Massive genome expansion in bonnet fungi (Mycena s.s.) driven by repeated elements and novel gene families across ecological guilds.</title>
        <authorList>
            <consortium name="Lawrence Berkeley National Laboratory"/>
            <person name="Harder C.B."/>
            <person name="Miyauchi S."/>
            <person name="Viragh M."/>
            <person name="Kuo A."/>
            <person name="Thoen E."/>
            <person name="Andreopoulos B."/>
            <person name="Lu D."/>
            <person name="Skrede I."/>
            <person name="Drula E."/>
            <person name="Henrissat B."/>
            <person name="Morin E."/>
            <person name="Kohler A."/>
            <person name="Barry K."/>
            <person name="LaButti K."/>
            <person name="Morin E."/>
            <person name="Salamov A."/>
            <person name="Lipzen A."/>
            <person name="Mereny Z."/>
            <person name="Hegedus B."/>
            <person name="Baldrian P."/>
            <person name="Stursova M."/>
            <person name="Weitz H."/>
            <person name="Taylor A."/>
            <person name="Grigoriev I.V."/>
            <person name="Nagy L.G."/>
            <person name="Martin F."/>
            <person name="Kauserud H."/>
        </authorList>
    </citation>
    <scope>NUCLEOTIDE SEQUENCE</scope>
    <source>
        <strain evidence="1">CBHHK200</strain>
    </source>
</reference>
<dbReference type="EMBL" id="JARJCM010000004">
    <property type="protein sequence ID" value="KAJ7045978.1"/>
    <property type="molecule type" value="Genomic_DNA"/>
</dbReference>
<evidence type="ECO:0000313" key="1">
    <source>
        <dbReference type="EMBL" id="KAJ7045978.1"/>
    </source>
</evidence>
<protein>
    <submittedName>
        <fullName evidence="1">Uncharacterized protein</fullName>
    </submittedName>
</protein>
<keyword evidence="2" id="KW-1185">Reference proteome</keyword>
<dbReference type="AlphaFoldDB" id="A0AAD6TKN9"/>
<comment type="caution">
    <text evidence="1">The sequence shown here is derived from an EMBL/GenBank/DDBJ whole genome shotgun (WGS) entry which is preliminary data.</text>
</comment>
<evidence type="ECO:0000313" key="2">
    <source>
        <dbReference type="Proteomes" id="UP001218188"/>
    </source>
</evidence>
<gene>
    <name evidence="1" type="ORF">C8F04DRAFT_455768</name>
</gene>
<accession>A0AAD6TKN9</accession>
<proteinExistence type="predicted"/>
<organism evidence="1 2">
    <name type="scientific">Mycena alexandri</name>
    <dbReference type="NCBI Taxonomy" id="1745969"/>
    <lineage>
        <taxon>Eukaryota</taxon>
        <taxon>Fungi</taxon>
        <taxon>Dikarya</taxon>
        <taxon>Basidiomycota</taxon>
        <taxon>Agaricomycotina</taxon>
        <taxon>Agaricomycetes</taxon>
        <taxon>Agaricomycetidae</taxon>
        <taxon>Agaricales</taxon>
        <taxon>Marasmiineae</taxon>
        <taxon>Mycenaceae</taxon>
        <taxon>Mycena</taxon>
    </lineage>
</organism>